<evidence type="ECO:0000256" key="3">
    <source>
        <dbReference type="ARBA" id="ARBA00022679"/>
    </source>
</evidence>
<dbReference type="InterPro" id="IPR029063">
    <property type="entry name" value="SAM-dependent_MTases_sf"/>
</dbReference>
<evidence type="ECO:0000259" key="9">
    <source>
        <dbReference type="PROSITE" id="PS50926"/>
    </source>
</evidence>
<keyword evidence="4 6" id="KW-0949">S-adenosyl-L-methionine</keyword>
<name>A0AA37W850_9GAMM</name>
<evidence type="ECO:0000256" key="6">
    <source>
        <dbReference type="PROSITE-ProRule" id="PRU01024"/>
    </source>
</evidence>
<keyword evidence="1" id="KW-0479">Metal-binding</keyword>
<dbReference type="GO" id="GO:0070475">
    <property type="term" value="P:rRNA base methylation"/>
    <property type="evidence" value="ECO:0007669"/>
    <property type="project" value="TreeGrafter"/>
</dbReference>
<feature type="binding site" evidence="6">
    <location>
        <position position="402"/>
    </location>
    <ligand>
        <name>S-adenosyl-L-methionine</name>
        <dbReference type="ChEBI" id="CHEBI:59789"/>
    </ligand>
</feature>
<keyword evidence="3 6" id="KW-0808">Transferase</keyword>
<evidence type="ECO:0000313" key="10">
    <source>
        <dbReference type="EMBL" id="GLQ31196.1"/>
    </source>
</evidence>
<protein>
    <submittedName>
        <fullName evidence="10">23S rRNA (Uracil(1939)-C(5))-methyltransferase RlmD</fullName>
    </submittedName>
</protein>
<feature type="binding site" evidence="6">
    <location>
        <position position="334"/>
    </location>
    <ligand>
        <name>S-adenosyl-L-methionine</name>
        <dbReference type="ChEBI" id="CHEBI:59789"/>
    </ligand>
</feature>
<proteinExistence type="inferred from homology"/>
<dbReference type="AlphaFoldDB" id="A0AA37W850"/>
<dbReference type="FunFam" id="2.40.50.140:FF:000097">
    <property type="entry name" value="23S rRNA (uracil(1939)-C(5))-methyltransferase RlmD"/>
    <property type="match status" value="1"/>
</dbReference>
<feature type="active site" evidence="7">
    <location>
        <position position="428"/>
    </location>
</feature>
<feature type="binding site" evidence="6">
    <location>
        <position position="305"/>
    </location>
    <ligand>
        <name>S-adenosyl-L-methionine</name>
        <dbReference type="ChEBI" id="CHEBI:59789"/>
    </ligand>
</feature>
<keyword evidence="2 6" id="KW-0489">Methyltransferase</keyword>
<dbReference type="InterPro" id="IPR030390">
    <property type="entry name" value="MeTrfase_TrmA_AS"/>
</dbReference>
<dbReference type="PANTHER" id="PTHR11061">
    <property type="entry name" value="RNA M5U METHYLTRANSFERASE"/>
    <property type="match status" value="1"/>
</dbReference>
<dbReference type="Gene3D" id="2.40.50.140">
    <property type="entry name" value="Nucleic acid-binding proteins"/>
    <property type="match status" value="1"/>
</dbReference>
<dbReference type="SUPFAM" id="SSF50249">
    <property type="entry name" value="Nucleic acid-binding proteins"/>
    <property type="match status" value="1"/>
</dbReference>
<organism evidence="10 11">
    <name type="scientific">Litoribrevibacter albus</name>
    <dbReference type="NCBI Taxonomy" id="1473156"/>
    <lineage>
        <taxon>Bacteria</taxon>
        <taxon>Pseudomonadati</taxon>
        <taxon>Pseudomonadota</taxon>
        <taxon>Gammaproteobacteria</taxon>
        <taxon>Oceanospirillales</taxon>
        <taxon>Oceanospirillaceae</taxon>
        <taxon>Litoribrevibacter</taxon>
    </lineage>
</organism>
<dbReference type="PROSITE" id="PS01230">
    <property type="entry name" value="TRMA_1"/>
    <property type="match status" value="1"/>
</dbReference>
<dbReference type="Pfam" id="PF05958">
    <property type="entry name" value="tRNA_U5-meth_tr"/>
    <property type="match status" value="1"/>
</dbReference>
<evidence type="ECO:0000256" key="1">
    <source>
        <dbReference type="ARBA" id="ARBA00022485"/>
    </source>
</evidence>
<dbReference type="InterPro" id="IPR012340">
    <property type="entry name" value="NA-bd_OB-fold"/>
</dbReference>
<keyword evidence="11" id="KW-1185">Reference proteome</keyword>
<dbReference type="SUPFAM" id="SSF53335">
    <property type="entry name" value="S-adenosyl-L-methionine-dependent methyltransferases"/>
    <property type="match status" value="1"/>
</dbReference>
<evidence type="ECO:0000256" key="7">
    <source>
        <dbReference type="PROSITE-ProRule" id="PRU10015"/>
    </source>
</evidence>
<feature type="binding site" evidence="6">
    <location>
        <position position="355"/>
    </location>
    <ligand>
        <name>S-adenosyl-L-methionine</name>
        <dbReference type="ChEBI" id="CHEBI:59789"/>
    </ligand>
</feature>
<gene>
    <name evidence="10" type="primary">rlmD</name>
    <name evidence="10" type="ORF">GCM10007876_16750</name>
</gene>
<dbReference type="NCBIfam" id="TIGR00479">
    <property type="entry name" value="rumA"/>
    <property type="match status" value="1"/>
</dbReference>
<keyword evidence="1" id="KW-0004">4Fe-4S</keyword>
<dbReference type="Proteomes" id="UP001161389">
    <property type="component" value="Unassembled WGS sequence"/>
</dbReference>
<dbReference type="PANTHER" id="PTHR11061:SF49">
    <property type="entry name" value="23S RRNA (URACIL(1939)-C(5))-METHYLTRANSFERASE RLMD"/>
    <property type="match status" value="1"/>
</dbReference>
<dbReference type="EMBL" id="BSNM01000011">
    <property type="protein sequence ID" value="GLQ31196.1"/>
    <property type="molecule type" value="Genomic_DNA"/>
</dbReference>
<keyword evidence="1" id="KW-0408">Iron</keyword>
<dbReference type="GO" id="GO:0070041">
    <property type="term" value="F:rRNA (uridine-C5-)-methyltransferase activity"/>
    <property type="evidence" value="ECO:0007669"/>
    <property type="project" value="TreeGrafter"/>
</dbReference>
<comment type="caution">
    <text evidence="10">The sequence shown here is derived from an EMBL/GenBank/DDBJ whole genome shotgun (WGS) entry which is preliminary data.</text>
</comment>
<dbReference type="InterPro" id="IPR010280">
    <property type="entry name" value="U5_MeTrfase_fam"/>
</dbReference>
<sequence length="470" mass="52366">MAKSTSGFKNKRRGGYRKPANNIQTSGKQGGSSSGSPQFIEVDVDRLSYDGKGIARFNGRACFIPDALPGEKVKAQITAANNKRVEAKLIKVLEASTERVTPQCPVYEECGGCDLQHMSHQSQIAHKQTVVEQLLLRGTDLEQVSWHEPIVSENQGYGYRRKIRLACYYDASCQVLKVGFRAARSKKIVPVSDCAIVTNEMKALLKAVYGLVEQLHQDVTKTSVLRQFAHIECVADQDSQSVCFRLLERLPEPVESIVSQWAETNELNLWFRVGNEPLTLKRGMESVSCLKDGVKLAYSPEDFLQVNAGVNDNLVQRVMEVLNIQASDRVLDLFSGLGNFTLSSAKRAKRVKAVEAIDVMVEKSLDNARLNQLENVDAEVQDLFDEAALQWLDDSCDCLILDPPRAGAELISQHVGRTKARRIAYVSCNPQSLARDSQWILQQGYQLDSLTLLDMFPQTSHIETLAVFTK</sequence>
<dbReference type="Gene3D" id="2.40.50.1070">
    <property type="match status" value="1"/>
</dbReference>
<dbReference type="GO" id="GO:0051539">
    <property type="term" value="F:4 iron, 4 sulfur cluster binding"/>
    <property type="evidence" value="ECO:0007669"/>
    <property type="project" value="UniProtKB-KW"/>
</dbReference>
<evidence type="ECO:0000256" key="4">
    <source>
        <dbReference type="ARBA" id="ARBA00022691"/>
    </source>
</evidence>
<evidence type="ECO:0000256" key="2">
    <source>
        <dbReference type="ARBA" id="ARBA00022603"/>
    </source>
</evidence>
<dbReference type="CDD" id="cd02440">
    <property type="entry name" value="AdoMet_MTases"/>
    <property type="match status" value="1"/>
</dbReference>
<evidence type="ECO:0000313" key="11">
    <source>
        <dbReference type="Proteomes" id="UP001161389"/>
    </source>
</evidence>
<accession>A0AA37W850</accession>
<dbReference type="PROSITE" id="PS50926">
    <property type="entry name" value="TRAM"/>
    <property type="match status" value="1"/>
</dbReference>
<dbReference type="PROSITE" id="PS01231">
    <property type="entry name" value="TRMA_2"/>
    <property type="match status" value="1"/>
</dbReference>
<dbReference type="Pfam" id="PF01938">
    <property type="entry name" value="TRAM"/>
    <property type="match status" value="1"/>
</dbReference>
<keyword evidence="5" id="KW-0411">Iron-sulfur</keyword>
<reference evidence="10" key="2">
    <citation type="submission" date="2023-01" db="EMBL/GenBank/DDBJ databases">
        <title>Draft genome sequence of Litoribrevibacter albus strain NBRC 110071.</title>
        <authorList>
            <person name="Sun Q."/>
            <person name="Mori K."/>
        </authorList>
    </citation>
    <scope>NUCLEOTIDE SEQUENCE</scope>
    <source>
        <strain evidence="10">NBRC 110071</strain>
    </source>
</reference>
<feature type="active site" description="Nucleophile" evidence="6">
    <location>
        <position position="428"/>
    </location>
</feature>
<evidence type="ECO:0000256" key="5">
    <source>
        <dbReference type="ARBA" id="ARBA00023014"/>
    </source>
</evidence>
<dbReference type="RefSeq" id="WP_284380708.1">
    <property type="nucleotide sequence ID" value="NZ_BSNM01000011.1"/>
</dbReference>
<evidence type="ECO:0000256" key="8">
    <source>
        <dbReference type="SAM" id="MobiDB-lite"/>
    </source>
</evidence>
<reference evidence="10" key="1">
    <citation type="journal article" date="2014" name="Int. J. Syst. Evol. Microbiol.">
        <title>Complete genome sequence of Corynebacterium casei LMG S-19264T (=DSM 44701T), isolated from a smear-ripened cheese.</title>
        <authorList>
            <consortium name="US DOE Joint Genome Institute (JGI-PGF)"/>
            <person name="Walter F."/>
            <person name="Albersmeier A."/>
            <person name="Kalinowski J."/>
            <person name="Ruckert C."/>
        </authorList>
    </citation>
    <scope>NUCLEOTIDE SEQUENCE</scope>
    <source>
        <strain evidence="10">NBRC 110071</strain>
    </source>
</reference>
<feature type="domain" description="TRAM" evidence="9">
    <location>
        <begin position="31"/>
        <end position="91"/>
    </location>
</feature>
<comment type="similarity">
    <text evidence="6">Belongs to the class I-like SAM-binding methyltransferase superfamily. RNA M5U methyltransferase family.</text>
</comment>
<dbReference type="Gene3D" id="3.40.50.150">
    <property type="entry name" value="Vaccinia Virus protein VP39"/>
    <property type="match status" value="1"/>
</dbReference>
<dbReference type="PROSITE" id="PS51687">
    <property type="entry name" value="SAM_MT_RNA_M5U"/>
    <property type="match status" value="1"/>
</dbReference>
<dbReference type="InterPro" id="IPR030391">
    <property type="entry name" value="MeTrfase_TrmA_CS"/>
</dbReference>
<dbReference type="InterPro" id="IPR002792">
    <property type="entry name" value="TRAM_dom"/>
</dbReference>
<feature type="region of interest" description="Disordered" evidence="8">
    <location>
        <begin position="1"/>
        <end position="37"/>
    </location>
</feature>